<organism evidence="7 8">
    <name type="scientific">Nitratireductor mangrovi</name>
    <dbReference type="NCBI Taxonomy" id="2599600"/>
    <lineage>
        <taxon>Bacteria</taxon>
        <taxon>Pseudomonadati</taxon>
        <taxon>Pseudomonadota</taxon>
        <taxon>Alphaproteobacteria</taxon>
        <taxon>Hyphomicrobiales</taxon>
        <taxon>Phyllobacteriaceae</taxon>
        <taxon>Nitratireductor</taxon>
    </lineage>
</organism>
<dbReference type="GO" id="GO:0000049">
    <property type="term" value="F:tRNA binding"/>
    <property type="evidence" value="ECO:0007669"/>
    <property type="project" value="InterPro"/>
</dbReference>
<accession>A0A6H0DY50</accession>
<dbReference type="EMBL" id="CP042301">
    <property type="protein sequence ID" value="QIS94613.1"/>
    <property type="molecule type" value="Genomic_DNA"/>
</dbReference>
<gene>
    <name evidence="7" type="primary">rnpA</name>
    <name evidence="7" type="ORF">FQ775_24190</name>
</gene>
<keyword evidence="1" id="KW-0819">tRNA processing</keyword>
<evidence type="ECO:0000256" key="1">
    <source>
        <dbReference type="ARBA" id="ARBA00022694"/>
    </source>
</evidence>
<evidence type="ECO:0000313" key="7">
    <source>
        <dbReference type="EMBL" id="QIS94613.1"/>
    </source>
</evidence>
<dbReference type="PANTHER" id="PTHR33992:SF1">
    <property type="entry name" value="RIBONUCLEASE P PROTEIN COMPONENT"/>
    <property type="match status" value="1"/>
</dbReference>
<evidence type="ECO:0000256" key="6">
    <source>
        <dbReference type="NCBIfam" id="TIGR00188"/>
    </source>
</evidence>
<protein>
    <recommendedName>
        <fullName evidence="6">Ribonuclease P protein component</fullName>
        <ecNumber evidence="6">3.1.26.5</ecNumber>
    </recommendedName>
</protein>
<reference evidence="7" key="1">
    <citation type="submission" date="2020-04" db="EMBL/GenBank/DDBJ databases">
        <title>Nitratireductor sp. nov. isolated from mangrove soil.</title>
        <authorList>
            <person name="Ye Y."/>
        </authorList>
    </citation>
    <scope>NUCLEOTIDE SEQUENCE</scope>
    <source>
        <strain evidence="7">SY7</strain>
    </source>
</reference>
<evidence type="ECO:0000313" key="8">
    <source>
        <dbReference type="Proteomes" id="UP000321389"/>
    </source>
</evidence>
<dbReference type="Proteomes" id="UP000321389">
    <property type="component" value="Chromosome"/>
</dbReference>
<keyword evidence="2" id="KW-0540">Nuclease</keyword>
<evidence type="ECO:0000256" key="2">
    <source>
        <dbReference type="ARBA" id="ARBA00022722"/>
    </source>
</evidence>
<dbReference type="AlphaFoldDB" id="A0A6H0DY50"/>
<dbReference type="GO" id="GO:0004526">
    <property type="term" value="F:ribonuclease P activity"/>
    <property type="evidence" value="ECO:0007669"/>
    <property type="project" value="UniProtKB-UniRule"/>
</dbReference>
<keyword evidence="4 7" id="KW-0378">Hydrolase</keyword>
<evidence type="ECO:0000256" key="3">
    <source>
        <dbReference type="ARBA" id="ARBA00022759"/>
    </source>
</evidence>
<dbReference type="EC" id="3.1.26.5" evidence="6"/>
<evidence type="ECO:0000256" key="5">
    <source>
        <dbReference type="ARBA" id="ARBA00022884"/>
    </source>
</evidence>
<keyword evidence="8" id="KW-1185">Reference proteome</keyword>
<dbReference type="Gene3D" id="3.30.230.10">
    <property type="match status" value="1"/>
</dbReference>
<dbReference type="PANTHER" id="PTHR33992">
    <property type="entry name" value="RIBONUCLEASE P PROTEIN COMPONENT"/>
    <property type="match status" value="1"/>
</dbReference>
<proteinExistence type="predicted"/>
<name>A0A6H0DY50_9HYPH</name>
<sequence>MLEVLDRGDDAPPRLGLTVTKKTGNSVVRNRIRRRLREAVRVHAADDMEAGKDYVIVGRREIAAAPFDVLKSELSRRMRGTVPDGKQS</sequence>
<dbReference type="SUPFAM" id="SSF54211">
    <property type="entry name" value="Ribosomal protein S5 domain 2-like"/>
    <property type="match status" value="1"/>
</dbReference>
<evidence type="ECO:0000256" key="4">
    <source>
        <dbReference type="ARBA" id="ARBA00022801"/>
    </source>
</evidence>
<dbReference type="KEGG" id="niy:FQ775_24190"/>
<dbReference type="InterPro" id="IPR000100">
    <property type="entry name" value="RNase_P"/>
</dbReference>
<keyword evidence="5" id="KW-0694">RNA-binding</keyword>
<dbReference type="NCBIfam" id="TIGR00188">
    <property type="entry name" value="rnpA"/>
    <property type="match status" value="1"/>
</dbReference>
<dbReference type="InterPro" id="IPR014721">
    <property type="entry name" value="Ribsml_uS5_D2-typ_fold_subgr"/>
</dbReference>
<keyword evidence="3" id="KW-0255">Endonuclease</keyword>
<dbReference type="Pfam" id="PF00825">
    <property type="entry name" value="Ribonuclease_P"/>
    <property type="match status" value="1"/>
</dbReference>
<dbReference type="InterPro" id="IPR020568">
    <property type="entry name" value="Ribosomal_Su5_D2-typ_SF"/>
</dbReference>
<dbReference type="GO" id="GO:0030677">
    <property type="term" value="C:ribonuclease P complex"/>
    <property type="evidence" value="ECO:0007669"/>
    <property type="project" value="TreeGrafter"/>
</dbReference>
<dbReference type="GO" id="GO:0042781">
    <property type="term" value="F:3'-tRNA processing endoribonuclease activity"/>
    <property type="evidence" value="ECO:0007669"/>
    <property type="project" value="TreeGrafter"/>
</dbReference>